<reference evidence="2 3" key="1">
    <citation type="submission" date="2019-07" db="EMBL/GenBank/DDBJ databases">
        <title>Tepidimonas alkaliphilus YIM 72238 draft genome.</title>
        <authorList>
            <person name="Da Costa M.S."/>
            <person name="Froufe H.J.C."/>
            <person name="Egas C."/>
            <person name="Albuquerque L."/>
        </authorList>
    </citation>
    <scope>NUCLEOTIDE SEQUENCE [LARGE SCALE GENOMIC DNA]</scope>
    <source>
        <strain evidence="2 3">YIM 72238</strain>
    </source>
</reference>
<gene>
    <name evidence="2" type="ORF">Talka_01754</name>
</gene>
<keyword evidence="3" id="KW-1185">Reference proteome</keyword>
<evidence type="ECO:0000313" key="2">
    <source>
        <dbReference type="EMBL" id="TSE18990.1"/>
    </source>
</evidence>
<dbReference type="NCBIfam" id="TIGR04438">
    <property type="entry name" value="small_Trp_rich"/>
    <property type="match status" value="1"/>
</dbReference>
<protein>
    <submittedName>
        <fullName evidence="2">Small Trp-rich protein</fullName>
    </submittedName>
</protein>
<feature type="transmembrane region" description="Helical" evidence="1">
    <location>
        <begin position="27"/>
        <end position="45"/>
    </location>
</feature>
<proteinExistence type="predicted"/>
<dbReference type="InterPro" id="IPR031044">
    <property type="entry name" value="Small_Trp_rich"/>
</dbReference>
<accession>A0A554W603</accession>
<dbReference type="EMBL" id="VJNB01000009">
    <property type="protein sequence ID" value="TSE18990.1"/>
    <property type="molecule type" value="Genomic_DNA"/>
</dbReference>
<dbReference type="Proteomes" id="UP000315736">
    <property type="component" value="Unassembled WGS sequence"/>
</dbReference>
<organism evidence="2 3">
    <name type="scientific">Tepidimonas alkaliphilus</name>
    <dbReference type="NCBI Taxonomy" id="2588942"/>
    <lineage>
        <taxon>Bacteria</taxon>
        <taxon>Pseudomonadati</taxon>
        <taxon>Pseudomonadota</taxon>
        <taxon>Betaproteobacteria</taxon>
        <taxon>Burkholderiales</taxon>
        <taxon>Tepidimonas</taxon>
    </lineage>
</organism>
<evidence type="ECO:0000313" key="3">
    <source>
        <dbReference type="Proteomes" id="UP000315736"/>
    </source>
</evidence>
<name>A0A554W603_9BURK</name>
<keyword evidence="1" id="KW-1133">Transmembrane helix</keyword>
<keyword evidence="1" id="KW-0812">Transmembrane</keyword>
<sequence>MPMLMLGLLLLALKAGGWVQLGWPWVLSPFGLALLWWWWADWSGYTQRQAMRKDQARREARLAKARAQLRADSDVGSRGK</sequence>
<evidence type="ECO:0000256" key="1">
    <source>
        <dbReference type="SAM" id="Phobius"/>
    </source>
</evidence>
<dbReference type="AlphaFoldDB" id="A0A554W603"/>
<dbReference type="RefSeq" id="WP_143890780.1">
    <property type="nucleotide sequence ID" value="NZ_VJNB01000009.1"/>
</dbReference>
<keyword evidence="1" id="KW-0472">Membrane</keyword>
<comment type="caution">
    <text evidence="2">The sequence shown here is derived from an EMBL/GenBank/DDBJ whole genome shotgun (WGS) entry which is preliminary data.</text>
</comment>